<protein>
    <submittedName>
        <fullName evidence="1">A021</fullName>
    </submittedName>
</protein>
<dbReference type="EMBL" id="KP054476">
    <property type="protein sequence ID" value="AIZ49198.1"/>
    <property type="molecule type" value="Genomic_DNA"/>
</dbReference>
<organism evidence="1">
    <name type="scientific">Acinetobacter baumannii</name>
    <dbReference type="NCBI Taxonomy" id="470"/>
    <lineage>
        <taxon>Bacteria</taxon>
        <taxon>Pseudomonadati</taxon>
        <taxon>Pseudomonadota</taxon>
        <taxon>Gammaproteobacteria</taxon>
        <taxon>Moraxellales</taxon>
        <taxon>Moraxellaceae</taxon>
        <taxon>Acinetobacter</taxon>
        <taxon>Acinetobacter calcoaceticus/baumannii complex</taxon>
    </lineage>
</organism>
<proteinExistence type="predicted"/>
<gene>
    <name evidence="1" type="primary">A021</name>
</gene>
<accession>A0A0B4S3D9</accession>
<evidence type="ECO:0000313" key="1">
    <source>
        <dbReference type="EMBL" id="AIZ49198.1"/>
    </source>
</evidence>
<name>A0A0B4S3D9_ACIBA</name>
<reference evidence="1" key="1">
    <citation type="submission" date="2016-01" db="EMBL/GenBank/DDBJ databases">
        <title>Acinetobacter baumannii genomic island 1 (AGI1) a novel antibiotic resistance island found in ST25 A. baumannii.</title>
        <authorList>
            <person name="Hamidian M."/>
            <person name="Hall R.M."/>
        </authorList>
    </citation>
    <scope>NUCLEOTIDE SEQUENCE</scope>
    <source>
        <strain evidence="1">D4</strain>
    </source>
</reference>
<sequence length="153" mass="17183">MLRPTLGSCPNTGQLNPMSTVINYELYCYGANCSFHWLVCSDGTNCQQIRLVLSCHSLERKARSAPTAEGGIIRAHSCAVRKPRALEAQGFRRGLYPRLCLRLRRQRRGGASSKLGIPTLVLILRVVLFGLAARNRVPRTRYCFEQNRGMEAF</sequence>
<dbReference type="AlphaFoldDB" id="A0A0B4S3D9"/>